<sequence length="217" mass="24178">AVSFKADVYLCFAAWCLIRGTSVMIPGIAVRCAEEVVLPCKVLQDSSISYQTASWYKMAGDSEGITWEILDVESHYPQEVGGGSLEFSNDTSFSLRIKNATSRNSGTYKCILVGQSGEHNLSSTVTLKVTGCPGIEEDKLKKYKGELFMLTCLGIFYLLLIFFTCTCLRKESMNPNYQKPRPDMKHMLTLINVREMSTFQHLNSDSTCKNELTSSSV</sequence>
<feature type="non-terminal residue" evidence="3">
    <location>
        <position position="217"/>
    </location>
</feature>
<dbReference type="Pfam" id="PF07686">
    <property type="entry name" value="V-set"/>
    <property type="match status" value="1"/>
</dbReference>
<dbReference type="Gene3D" id="2.60.40.10">
    <property type="entry name" value="Immunoglobulins"/>
    <property type="match status" value="1"/>
</dbReference>
<dbReference type="PANTHER" id="PTHR15193:SF1">
    <property type="entry name" value="CD83 ANTIGEN"/>
    <property type="match status" value="1"/>
</dbReference>
<organism evidence="3 4">
    <name type="scientific">Pardalotus punctatus</name>
    <name type="common">spotted pardalote</name>
    <dbReference type="NCBI Taxonomy" id="254575"/>
    <lineage>
        <taxon>Eukaryota</taxon>
        <taxon>Metazoa</taxon>
        <taxon>Chordata</taxon>
        <taxon>Craniata</taxon>
        <taxon>Vertebrata</taxon>
        <taxon>Euteleostomi</taxon>
        <taxon>Archelosauria</taxon>
        <taxon>Archosauria</taxon>
        <taxon>Dinosauria</taxon>
        <taxon>Saurischia</taxon>
        <taxon>Theropoda</taxon>
        <taxon>Coelurosauria</taxon>
        <taxon>Aves</taxon>
        <taxon>Neognathae</taxon>
        <taxon>Neoaves</taxon>
        <taxon>Telluraves</taxon>
        <taxon>Australaves</taxon>
        <taxon>Passeriformes</taxon>
        <taxon>Meliphagoidea</taxon>
        <taxon>Pardalotidae</taxon>
        <taxon>Pardalotus</taxon>
    </lineage>
</organism>
<dbReference type="InterPro" id="IPR007110">
    <property type="entry name" value="Ig-like_dom"/>
</dbReference>
<dbReference type="InterPro" id="IPR013783">
    <property type="entry name" value="Ig-like_fold"/>
</dbReference>
<evidence type="ECO:0000256" key="1">
    <source>
        <dbReference type="SAM" id="Phobius"/>
    </source>
</evidence>
<feature type="transmembrane region" description="Helical" evidence="1">
    <location>
        <begin position="147"/>
        <end position="168"/>
    </location>
</feature>
<feature type="domain" description="Ig-like" evidence="2">
    <location>
        <begin position="34"/>
        <end position="126"/>
    </location>
</feature>
<dbReference type="SUPFAM" id="SSF48726">
    <property type="entry name" value="Immunoglobulin"/>
    <property type="match status" value="1"/>
</dbReference>
<feature type="non-terminal residue" evidence="3">
    <location>
        <position position="1"/>
    </location>
</feature>
<gene>
    <name evidence="3" type="primary">Cd83</name>
    <name evidence="3" type="ORF">PARPUN_R01055</name>
</gene>
<keyword evidence="1" id="KW-0472">Membrane</keyword>
<evidence type="ECO:0000313" key="4">
    <source>
        <dbReference type="Proteomes" id="UP000570592"/>
    </source>
</evidence>
<keyword evidence="1" id="KW-1133">Transmembrane helix</keyword>
<dbReference type="InterPro" id="IPR003599">
    <property type="entry name" value="Ig_sub"/>
</dbReference>
<dbReference type="EMBL" id="VZTX01017490">
    <property type="protein sequence ID" value="NXU14834.1"/>
    <property type="molecule type" value="Genomic_DNA"/>
</dbReference>
<dbReference type="SMART" id="SM00409">
    <property type="entry name" value="IG"/>
    <property type="match status" value="1"/>
</dbReference>
<dbReference type="PANTHER" id="PTHR15193">
    <property type="entry name" value="CD83 ANTIGEN"/>
    <property type="match status" value="1"/>
</dbReference>
<dbReference type="InterPro" id="IPR036179">
    <property type="entry name" value="Ig-like_dom_sf"/>
</dbReference>
<accession>A0A7L3ICA2</accession>
<reference evidence="3 4" key="1">
    <citation type="submission" date="2019-09" db="EMBL/GenBank/DDBJ databases">
        <title>Bird 10,000 Genomes (B10K) Project - Family phase.</title>
        <authorList>
            <person name="Zhang G."/>
        </authorList>
    </citation>
    <scope>NUCLEOTIDE SEQUENCE [LARGE SCALE GENOMIC DNA]</scope>
    <source>
        <strain evidence="3">B10K-DU-029-51</strain>
    </source>
</reference>
<evidence type="ECO:0000313" key="3">
    <source>
        <dbReference type="EMBL" id="NXU14834.1"/>
    </source>
</evidence>
<dbReference type="Proteomes" id="UP000570592">
    <property type="component" value="Unassembled WGS sequence"/>
</dbReference>
<dbReference type="InterPro" id="IPR013106">
    <property type="entry name" value="Ig_V-set"/>
</dbReference>
<dbReference type="PROSITE" id="PS50835">
    <property type="entry name" value="IG_LIKE"/>
    <property type="match status" value="1"/>
</dbReference>
<protein>
    <submittedName>
        <fullName evidence="3">CD83 protein</fullName>
    </submittedName>
</protein>
<proteinExistence type="predicted"/>
<comment type="caution">
    <text evidence="3">The sequence shown here is derived from an EMBL/GenBank/DDBJ whole genome shotgun (WGS) entry which is preliminary data.</text>
</comment>
<keyword evidence="1" id="KW-0812">Transmembrane</keyword>
<name>A0A7L3ICA2_9PASS</name>
<dbReference type="AlphaFoldDB" id="A0A7L3ICA2"/>
<evidence type="ECO:0000259" key="2">
    <source>
        <dbReference type="PROSITE" id="PS50835"/>
    </source>
</evidence>
<keyword evidence="4" id="KW-1185">Reference proteome</keyword>